<evidence type="ECO:0000313" key="4">
    <source>
        <dbReference type="Proteomes" id="UP000429552"/>
    </source>
</evidence>
<keyword evidence="5" id="KW-1185">Reference proteome</keyword>
<accession>A0A640TP22</accession>
<reference evidence="3 5" key="2">
    <citation type="submission" date="2022-12" db="EMBL/GenBank/DDBJ databases">
        <authorList>
            <person name="Ruckert C."/>
            <person name="Busche T."/>
            <person name="Kalinowski J."/>
            <person name="Wittmann C."/>
        </authorList>
    </citation>
    <scope>NUCLEOTIDE SEQUENCE [LARGE SCALE GENOMIC DNA]</scope>
    <source>
        <strain evidence="3 5">DSM 40555</strain>
    </source>
</reference>
<dbReference type="EMBL" id="CP114202">
    <property type="protein sequence ID" value="WAU00062.1"/>
    <property type="molecule type" value="Genomic_DNA"/>
</dbReference>
<evidence type="ECO:0000313" key="3">
    <source>
        <dbReference type="EMBL" id="WAU00062.1"/>
    </source>
</evidence>
<name>A0A640TP22_STRNI</name>
<dbReference type="InterPro" id="IPR038332">
    <property type="entry name" value="PPE_sf"/>
</dbReference>
<sequence length="734" mass="79773">MVAFSDLLHADLGKLQAAADEWKLLPKKYQGLQELFEARVTKPLKSDWHGDAADQAQLSLTKIKEQYAAAAQEAHAVAALLLDAHAEFSAAQKKLRRIIDEEAPAEKLQVLDSGMVIDTDPDTQGFAGGGYSDVFHPERKAKVEAMRRRIEKVLRDATAADEAADWALRQDSNGKNNASFNKNIYTSLDSARDAKKDMAEALRLTKKGEDLTNDELDRLAKILSKRKTDMVFAERLTTAMGPKGVLEFWHEASGPNSGERGPERNAVLKQLQAGLGSTLGIATQSDSAAMDGWKEKMLALGSQTIDPADSGGPGVKGYQLMSTLMRSGKYDTDFLNDYGRGLVSFERTHKTLTPQLLWAPDSVMPRLDYSGEAGGSDPMKGFMDALERNPTAATQFLDPGENKDNQNLKYLVDQREWPTDRFDGKTGHHSLALAIEAGATGHRSGQEDPVRDHTAPQARIMHDSIKMLDEGIKNEKLPEGMHRPIANALGDYVADTHEILTGVQDGSKRADSSGVWAHGDDNAKDEALSRIRGHQPGDMRMGVPAGSLIRVMRAVADDPAAYHVLHSTETGHIAQQLSRLPAGANAADSEDIMQKAAKAMGAIDQVQGDVILDHKEDEAAAHKWQTKAGYHIVAGTVTKIPVIGDVAVRISDVGATAWQEHLDSGSNVDGARKIEENTENGRAALNSMIAQWYKERGISEDSATTDSVQMRTQNTYQTGRTFAGDSLARGGNNS</sequence>
<protein>
    <recommendedName>
        <fullName evidence="6">AG2 protein</fullName>
    </recommendedName>
</protein>
<organism evidence="2 4">
    <name type="scientific">Streptomyces nigrescens</name>
    <dbReference type="NCBI Taxonomy" id="1920"/>
    <lineage>
        <taxon>Bacteria</taxon>
        <taxon>Bacillati</taxon>
        <taxon>Actinomycetota</taxon>
        <taxon>Actinomycetes</taxon>
        <taxon>Kitasatosporales</taxon>
        <taxon>Streptomycetaceae</taxon>
        <taxon>Streptomyces</taxon>
    </lineage>
</organism>
<gene>
    <name evidence="2" type="ORF">Sliba_61760</name>
    <name evidence="3" type="ORF">STRLI_006277</name>
</gene>
<reference evidence="2 4" key="1">
    <citation type="submission" date="2019-12" db="EMBL/GenBank/DDBJ databases">
        <title>Whole genome shotgun sequence of Streptomyces libani subsp. libani NBRC 13452.</title>
        <authorList>
            <person name="Ichikawa N."/>
            <person name="Kimura A."/>
            <person name="Kitahashi Y."/>
            <person name="Komaki H."/>
            <person name="Tamura T."/>
        </authorList>
    </citation>
    <scope>NUCLEOTIDE SEQUENCE [LARGE SCALE GENOMIC DNA]</scope>
    <source>
        <strain evidence="2 4">NBRC 13452</strain>
    </source>
</reference>
<dbReference type="Proteomes" id="UP001210609">
    <property type="component" value="Chromosome"/>
</dbReference>
<feature type="region of interest" description="Disordered" evidence="1">
    <location>
        <begin position="712"/>
        <end position="734"/>
    </location>
</feature>
<dbReference type="Proteomes" id="UP000429552">
    <property type="component" value="Unassembled WGS sequence"/>
</dbReference>
<evidence type="ECO:0008006" key="6">
    <source>
        <dbReference type="Google" id="ProtNLM"/>
    </source>
</evidence>
<dbReference type="RefSeq" id="WP_159489896.1">
    <property type="nucleotide sequence ID" value="NZ_BLIP01000002.1"/>
</dbReference>
<evidence type="ECO:0000313" key="2">
    <source>
        <dbReference type="EMBL" id="GFE25723.1"/>
    </source>
</evidence>
<dbReference type="Gene3D" id="1.20.1260.20">
    <property type="entry name" value="PPE superfamily"/>
    <property type="match status" value="1"/>
</dbReference>
<dbReference type="AlphaFoldDB" id="A0A640TP22"/>
<evidence type="ECO:0000256" key="1">
    <source>
        <dbReference type="SAM" id="MobiDB-lite"/>
    </source>
</evidence>
<proteinExistence type="predicted"/>
<evidence type="ECO:0000313" key="5">
    <source>
        <dbReference type="Proteomes" id="UP001210609"/>
    </source>
</evidence>
<dbReference type="EMBL" id="BLIP01000002">
    <property type="protein sequence ID" value="GFE25723.1"/>
    <property type="molecule type" value="Genomic_DNA"/>
</dbReference>